<keyword evidence="2" id="KW-0238">DNA-binding</keyword>
<comment type="caution">
    <text evidence="5">The sequence shown here is derived from an EMBL/GenBank/DDBJ whole genome shotgun (WGS) entry which is preliminary data.</text>
</comment>
<name>A0AAD3X1Y5_MICMQ</name>
<protein>
    <submittedName>
        <fullName evidence="5">Helix-turn-helix transcriptional regulator</fullName>
    </submittedName>
</protein>
<dbReference type="Proteomes" id="UP000436027">
    <property type="component" value="Unassembled WGS sequence"/>
</dbReference>
<dbReference type="SUPFAM" id="SSF46785">
    <property type="entry name" value="Winged helix' DNA-binding domain"/>
    <property type="match status" value="1"/>
</dbReference>
<gene>
    <name evidence="5" type="ORF">F6W70_16430</name>
</gene>
<dbReference type="InterPro" id="IPR011991">
    <property type="entry name" value="ArsR-like_HTH"/>
</dbReference>
<proteinExistence type="predicted"/>
<keyword evidence="1" id="KW-0805">Transcription regulation</keyword>
<evidence type="ECO:0000313" key="6">
    <source>
        <dbReference type="Proteomes" id="UP000436027"/>
    </source>
</evidence>
<organism evidence="5 6">
    <name type="scientific">Microbacterium maritypicum</name>
    <name type="common">Microbacterium liquefaciens</name>
    <dbReference type="NCBI Taxonomy" id="33918"/>
    <lineage>
        <taxon>Bacteria</taxon>
        <taxon>Bacillati</taxon>
        <taxon>Actinomycetota</taxon>
        <taxon>Actinomycetes</taxon>
        <taxon>Micrococcales</taxon>
        <taxon>Microbacteriaceae</taxon>
        <taxon>Microbacterium</taxon>
    </lineage>
</organism>
<evidence type="ECO:0000256" key="3">
    <source>
        <dbReference type="ARBA" id="ARBA00023163"/>
    </source>
</evidence>
<dbReference type="GO" id="GO:0003677">
    <property type="term" value="F:DNA binding"/>
    <property type="evidence" value="ECO:0007669"/>
    <property type="project" value="UniProtKB-KW"/>
</dbReference>
<dbReference type="InterPro" id="IPR036390">
    <property type="entry name" value="WH_DNA-bd_sf"/>
</dbReference>
<dbReference type="Pfam" id="PF01638">
    <property type="entry name" value="HxlR"/>
    <property type="match status" value="1"/>
</dbReference>
<dbReference type="AlphaFoldDB" id="A0AAD3X1Y5"/>
<dbReference type="PROSITE" id="PS51118">
    <property type="entry name" value="HTH_HXLR"/>
    <property type="match status" value="1"/>
</dbReference>
<evidence type="ECO:0000313" key="5">
    <source>
        <dbReference type="EMBL" id="KAB1881462.1"/>
    </source>
</evidence>
<dbReference type="PANTHER" id="PTHR33204:SF37">
    <property type="entry name" value="HTH-TYPE TRANSCRIPTIONAL REGULATOR YODB"/>
    <property type="match status" value="1"/>
</dbReference>
<keyword evidence="3" id="KW-0804">Transcription</keyword>
<dbReference type="RefSeq" id="WP_017830003.1">
    <property type="nucleotide sequence ID" value="NZ_BAAAIN010000005.1"/>
</dbReference>
<dbReference type="EMBL" id="WAAQ01000003">
    <property type="protein sequence ID" value="KAB1881462.1"/>
    <property type="molecule type" value="Genomic_DNA"/>
</dbReference>
<evidence type="ECO:0000259" key="4">
    <source>
        <dbReference type="PROSITE" id="PS51118"/>
    </source>
</evidence>
<dbReference type="Gene3D" id="1.10.10.10">
    <property type="entry name" value="Winged helix-like DNA-binding domain superfamily/Winged helix DNA-binding domain"/>
    <property type="match status" value="1"/>
</dbReference>
<sequence>MTTLSTCAAGRPHDVYDAQCPCRGILDLLADKWSALILGALEDGPMRFGELKRKLEGISPKVLTSCLRRLEDRDLVAREIFAEVPARVEYSLTGLGADAAKPLQSLRDWVESNIQRFPDI</sequence>
<evidence type="ECO:0000256" key="1">
    <source>
        <dbReference type="ARBA" id="ARBA00023015"/>
    </source>
</evidence>
<dbReference type="InterPro" id="IPR002577">
    <property type="entry name" value="HTH_HxlR"/>
</dbReference>
<feature type="domain" description="HTH hxlR-type" evidence="4">
    <location>
        <begin position="20"/>
        <end position="118"/>
    </location>
</feature>
<accession>A0AAD3X1Y5</accession>
<dbReference type="GeneID" id="87013970"/>
<evidence type="ECO:0000256" key="2">
    <source>
        <dbReference type="ARBA" id="ARBA00023125"/>
    </source>
</evidence>
<dbReference type="CDD" id="cd00090">
    <property type="entry name" value="HTH_ARSR"/>
    <property type="match status" value="1"/>
</dbReference>
<reference evidence="5 6" key="1">
    <citation type="submission" date="2019-09" db="EMBL/GenBank/DDBJ databases">
        <title>Whole genome sequencing of Microbacterium maritypicum.</title>
        <authorList>
            <person name="Lenchi N."/>
        </authorList>
    </citation>
    <scope>NUCLEOTIDE SEQUENCE [LARGE SCALE GENOMIC DNA]</scope>
    <source>
        <strain evidence="5 6">DSM 12512</strain>
    </source>
</reference>
<dbReference type="PANTHER" id="PTHR33204">
    <property type="entry name" value="TRANSCRIPTIONAL REGULATOR, MARR FAMILY"/>
    <property type="match status" value="1"/>
</dbReference>
<dbReference type="InterPro" id="IPR036388">
    <property type="entry name" value="WH-like_DNA-bd_sf"/>
</dbReference>